<reference evidence="8 9" key="1">
    <citation type="submission" date="2023-06" db="EMBL/GenBank/DDBJ databases">
        <authorList>
            <person name="Oyuntsetseg B."/>
            <person name="Kim S.B."/>
        </authorList>
    </citation>
    <scope>NUCLEOTIDE SEQUENCE [LARGE SCALE GENOMIC DNA]</scope>
    <source>
        <strain evidence="8 9">2-2</strain>
    </source>
</reference>
<evidence type="ECO:0000256" key="7">
    <source>
        <dbReference type="SAM" id="MobiDB-lite"/>
    </source>
</evidence>
<dbReference type="EMBL" id="CP127173">
    <property type="protein sequence ID" value="WIV54111.1"/>
    <property type="molecule type" value="Genomic_DNA"/>
</dbReference>
<keyword evidence="4 8" id="KW-0808">Transferase</keyword>
<dbReference type="NCBIfam" id="TIGR00027">
    <property type="entry name" value="mthyl_TIGR00027"/>
    <property type="match status" value="1"/>
</dbReference>
<dbReference type="InterPro" id="IPR029063">
    <property type="entry name" value="SAM-dependent_MTases_sf"/>
</dbReference>
<sequence>MPGRLADVVSRRRQEEAVPQGADRTAFGPMVIVAADQYEPRPLIVDDVARRILPGPARAAVALSAWRPARRALVSATEKRMPGLWASILCRKRFIDDRLLAAVERGVDAVVILGAGFDTRAYRLPALGDLPVFEVDLPSNTARKAAALRRAFGSATKPVTLVPVDFETQDLAEELAAHGYRSGAQTFFVWEAVTQYLTEAAVRRTLDVLAAAPPGSGLAFTYLRKDFLDGTETYGARAAYDEFVVRDGLWKFGLHPDEVGEFLAGHGWHEVEQCGPAEFTDRYLRPGGRALPVSEVERSVHAERR</sequence>
<evidence type="ECO:0000256" key="5">
    <source>
        <dbReference type="ARBA" id="ARBA00022691"/>
    </source>
</evidence>
<keyword evidence="9" id="KW-1185">Reference proteome</keyword>
<evidence type="ECO:0000313" key="8">
    <source>
        <dbReference type="EMBL" id="WIV54111.1"/>
    </source>
</evidence>
<evidence type="ECO:0000256" key="1">
    <source>
        <dbReference type="ARBA" id="ARBA00003907"/>
    </source>
</evidence>
<dbReference type="GO" id="GO:0008168">
    <property type="term" value="F:methyltransferase activity"/>
    <property type="evidence" value="ECO:0007669"/>
    <property type="project" value="UniProtKB-KW"/>
</dbReference>
<dbReference type="EC" id="2.1.1.-" evidence="6"/>
<feature type="region of interest" description="Disordered" evidence="7">
    <location>
        <begin position="1"/>
        <end position="20"/>
    </location>
</feature>
<comment type="similarity">
    <text evidence="2 6">Belongs to the UPF0677 family.</text>
</comment>
<dbReference type="InterPro" id="IPR011610">
    <property type="entry name" value="SAM_mthyl_Trfase_ML2640-like"/>
</dbReference>
<gene>
    <name evidence="8" type="ORF">QP939_35325</name>
</gene>
<comment type="function">
    <text evidence="1 6">Exhibits S-adenosyl-L-methionine-dependent methyltransferase activity.</text>
</comment>
<dbReference type="GO" id="GO:0032259">
    <property type="term" value="P:methylation"/>
    <property type="evidence" value="ECO:0007669"/>
    <property type="project" value="UniProtKB-KW"/>
</dbReference>
<dbReference type="SUPFAM" id="SSF53335">
    <property type="entry name" value="S-adenosyl-L-methionine-dependent methyltransferases"/>
    <property type="match status" value="1"/>
</dbReference>
<proteinExistence type="inferred from homology"/>
<evidence type="ECO:0000256" key="3">
    <source>
        <dbReference type="ARBA" id="ARBA00022603"/>
    </source>
</evidence>
<keyword evidence="5 6" id="KW-0949">S-adenosyl-L-methionine</keyword>
<evidence type="ECO:0000313" key="9">
    <source>
        <dbReference type="Proteomes" id="UP001227101"/>
    </source>
</evidence>
<dbReference type="PANTHER" id="PTHR43619">
    <property type="entry name" value="S-ADENOSYL-L-METHIONINE-DEPENDENT METHYLTRANSFERASE YKTD-RELATED"/>
    <property type="match status" value="1"/>
</dbReference>
<dbReference type="InterPro" id="IPR007213">
    <property type="entry name" value="Ppm1/Ppm2/Tcmp"/>
</dbReference>
<accession>A0ABY8XES7</accession>
<dbReference type="Pfam" id="PF04072">
    <property type="entry name" value="LCM"/>
    <property type="match status" value="1"/>
</dbReference>
<evidence type="ECO:0000256" key="6">
    <source>
        <dbReference type="RuleBase" id="RU362030"/>
    </source>
</evidence>
<dbReference type="PANTHER" id="PTHR43619:SF2">
    <property type="entry name" value="S-ADENOSYL-L-METHIONINE-DEPENDENT METHYLTRANSFERASES SUPERFAMILY PROTEIN"/>
    <property type="match status" value="1"/>
</dbReference>
<organism evidence="8 9">
    <name type="scientific">Amycolatopsis nalaikhensis</name>
    <dbReference type="NCBI Taxonomy" id="715472"/>
    <lineage>
        <taxon>Bacteria</taxon>
        <taxon>Bacillati</taxon>
        <taxon>Actinomycetota</taxon>
        <taxon>Actinomycetes</taxon>
        <taxon>Pseudonocardiales</taxon>
        <taxon>Pseudonocardiaceae</taxon>
        <taxon>Amycolatopsis</taxon>
    </lineage>
</organism>
<evidence type="ECO:0000256" key="2">
    <source>
        <dbReference type="ARBA" id="ARBA00008138"/>
    </source>
</evidence>
<dbReference type="RefSeq" id="WP_285450674.1">
    <property type="nucleotide sequence ID" value="NZ_CP127173.1"/>
</dbReference>
<dbReference type="Proteomes" id="UP001227101">
    <property type="component" value="Chromosome"/>
</dbReference>
<protein>
    <recommendedName>
        <fullName evidence="6">S-adenosyl-L-methionine-dependent methyltransferase</fullName>
        <ecNumber evidence="6">2.1.1.-</ecNumber>
    </recommendedName>
</protein>
<keyword evidence="3 6" id="KW-0489">Methyltransferase</keyword>
<evidence type="ECO:0000256" key="4">
    <source>
        <dbReference type="ARBA" id="ARBA00022679"/>
    </source>
</evidence>
<dbReference type="Gene3D" id="3.40.50.150">
    <property type="entry name" value="Vaccinia Virus protein VP39"/>
    <property type="match status" value="1"/>
</dbReference>
<name>A0ABY8XES7_9PSEU</name>